<evidence type="ECO:0000259" key="8">
    <source>
        <dbReference type="PROSITE" id="PS50109"/>
    </source>
</evidence>
<dbReference type="CDD" id="cd16922">
    <property type="entry name" value="HATPase_EvgS-ArcB-TorS-like"/>
    <property type="match status" value="1"/>
</dbReference>
<dbReference type="InterPro" id="IPR035965">
    <property type="entry name" value="PAS-like_dom_sf"/>
</dbReference>
<evidence type="ECO:0000256" key="1">
    <source>
        <dbReference type="ARBA" id="ARBA00000085"/>
    </source>
</evidence>
<dbReference type="PROSITE" id="PS50110">
    <property type="entry name" value="RESPONSE_REGULATORY"/>
    <property type="match status" value="1"/>
</dbReference>
<keyword evidence="12" id="KW-0547">Nucleotide-binding</keyword>
<protein>
    <recommendedName>
        <fullName evidence="2">histidine kinase</fullName>
        <ecNumber evidence="2">2.7.13.3</ecNumber>
    </recommendedName>
</protein>
<accession>A0ABV0J906</accession>
<dbReference type="PANTHER" id="PTHR43547:SF2">
    <property type="entry name" value="HYBRID SIGNAL TRANSDUCTION HISTIDINE KINASE C"/>
    <property type="match status" value="1"/>
</dbReference>
<comment type="catalytic activity">
    <reaction evidence="1">
        <text>ATP + protein L-histidine = ADP + protein N-phospho-L-histidine.</text>
        <dbReference type="EC" id="2.7.13.3"/>
    </reaction>
</comment>
<evidence type="ECO:0000256" key="6">
    <source>
        <dbReference type="PROSITE-ProRule" id="PRU00169"/>
    </source>
</evidence>
<feature type="domain" description="PAC" evidence="11">
    <location>
        <begin position="133"/>
        <end position="185"/>
    </location>
</feature>
<dbReference type="SMART" id="SM00387">
    <property type="entry name" value="HATPase_c"/>
    <property type="match status" value="1"/>
</dbReference>
<dbReference type="Pfam" id="PF00072">
    <property type="entry name" value="Response_reg"/>
    <property type="match status" value="1"/>
</dbReference>
<dbReference type="GO" id="GO:0005524">
    <property type="term" value="F:ATP binding"/>
    <property type="evidence" value="ECO:0007669"/>
    <property type="project" value="UniProtKB-KW"/>
</dbReference>
<dbReference type="Gene3D" id="1.10.287.130">
    <property type="match status" value="1"/>
</dbReference>
<keyword evidence="13" id="KW-1185">Reference proteome</keyword>
<dbReference type="EC" id="2.7.13.3" evidence="2"/>
<reference evidence="12 13" key="1">
    <citation type="submission" date="2022-04" db="EMBL/GenBank/DDBJ databases">
        <title>Positive selection, recombination, and allopatry shape intraspecific diversity of widespread and dominant cyanobacteria.</title>
        <authorList>
            <person name="Wei J."/>
            <person name="Shu W."/>
            <person name="Hu C."/>
        </authorList>
    </citation>
    <scope>NUCLEOTIDE SEQUENCE [LARGE SCALE GENOMIC DNA]</scope>
    <source>
        <strain evidence="12 13">GB2-A4</strain>
    </source>
</reference>
<dbReference type="Gene3D" id="3.40.50.2300">
    <property type="match status" value="1"/>
</dbReference>
<dbReference type="InterPro" id="IPR005467">
    <property type="entry name" value="His_kinase_dom"/>
</dbReference>
<keyword evidence="12" id="KW-0067">ATP-binding</keyword>
<evidence type="ECO:0000259" key="9">
    <source>
        <dbReference type="PROSITE" id="PS50110"/>
    </source>
</evidence>
<evidence type="ECO:0000313" key="12">
    <source>
        <dbReference type="EMBL" id="MEP0818260.1"/>
    </source>
</evidence>
<dbReference type="PROSITE" id="PS50112">
    <property type="entry name" value="PAS"/>
    <property type="match status" value="1"/>
</dbReference>
<feature type="domain" description="Histidine kinase" evidence="8">
    <location>
        <begin position="210"/>
        <end position="428"/>
    </location>
</feature>
<feature type="domain" description="PAS" evidence="10">
    <location>
        <begin position="77"/>
        <end position="130"/>
    </location>
</feature>
<dbReference type="SUPFAM" id="SSF55785">
    <property type="entry name" value="PYP-like sensor domain (PAS domain)"/>
    <property type="match status" value="1"/>
</dbReference>
<dbReference type="SMART" id="SM00388">
    <property type="entry name" value="HisKA"/>
    <property type="match status" value="1"/>
</dbReference>
<feature type="domain" description="Response regulatory" evidence="9">
    <location>
        <begin position="450"/>
        <end position="566"/>
    </location>
</feature>
<keyword evidence="7" id="KW-0175">Coiled coil</keyword>
<dbReference type="CDD" id="cd00130">
    <property type="entry name" value="PAS"/>
    <property type="match status" value="1"/>
</dbReference>
<dbReference type="SMART" id="SM00086">
    <property type="entry name" value="PAC"/>
    <property type="match status" value="1"/>
</dbReference>
<dbReference type="Gene3D" id="3.30.565.10">
    <property type="entry name" value="Histidine kinase-like ATPase, C-terminal domain"/>
    <property type="match status" value="1"/>
</dbReference>
<dbReference type="CDD" id="cd00082">
    <property type="entry name" value="HisKA"/>
    <property type="match status" value="1"/>
</dbReference>
<dbReference type="PROSITE" id="PS50113">
    <property type="entry name" value="PAC"/>
    <property type="match status" value="1"/>
</dbReference>
<evidence type="ECO:0000256" key="4">
    <source>
        <dbReference type="ARBA" id="ARBA00022777"/>
    </source>
</evidence>
<feature type="modified residue" description="4-aspartylphosphate" evidence="6">
    <location>
        <position position="499"/>
    </location>
</feature>
<comment type="caution">
    <text evidence="12">The sequence shown here is derived from an EMBL/GenBank/DDBJ whole genome shotgun (WGS) entry which is preliminary data.</text>
</comment>
<evidence type="ECO:0000259" key="11">
    <source>
        <dbReference type="PROSITE" id="PS50113"/>
    </source>
</evidence>
<dbReference type="InterPro" id="IPR001610">
    <property type="entry name" value="PAC"/>
</dbReference>
<evidence type="ECO:0000256" key="2">
    <source>
        <dbReference type="ARBA" id="ARBA00012438"/>
    </source>
</evidence>
<dbReference type="InterPro" id="IPR000014">
    <property type="entry name" value="PAS"/>
</dbReference>
<feature type="coiled-coil region" evidence="7">
    <location>
        <begin position="3"/>
        <end position="52"/>
    </location>
</feature>
<dbReference type="InterPro" id="IPR001789">
    <property type="entry name" value="Sig_transdc_resp-reg_receiver"/>
</dbReference>
<gene>
    <name evidence="12" type="ORF">NC998_14260</name>
</gene>
<feature type="coiled-coil region" evidence="7">
    <location>
        <begin position="169"/>
        <end position="203"/>
    </location>
</feature>
<evidence type="ECO:0000256" key="7">
    <source>
        <dbReference type="SAM" id="Coils"/>
    </source>
</evidence>
<keyword evidence="4" id="KW-0418">Kinase</keyword>
<dbReference type="SUPFAM" id="SSF47384">
    <property type="entry name" value="Homodimeric domain of signal transducing histidine kinase"/>
    <property type="match status" value="1"/>
</dbReference>
<dbReference type="Proteomes" id="UP001464891">
    <property type="component" value="Unassembled WGS sequence"/>
</dbReference>
<keyword evidence="4" id="KW-0808">Transferase</keyword>
<dbReference type="InterPro" id="IPR003594">
    <property type="entry name" value="HATPase_dom"/>
</dbReference>
<organism evidence="12 13">
    <name type="scientific">Trichocoleus desertorum GB2-A4</name>
    <dbReference type="NCBI Taxonomy" id="2933944"/>
    <lineage>
        <taxon>Bacteria</taxon>
        <taxon>Bacillati</taxon>
        <taxon>Cyanobacteriota</taxon>
        <taxon>Cyanophyceae</taxon>
        <taxon>Leptolyngbyales</taxon>
        <taxon>Trichocoleusaceae</taxon>
        <taxon>Trichocoleus</taxon>
    </lineage>
</organism>
<dbReference type="Gene3D" id="3.30.450.20">
    <property type="entry name" value="PAS domain"/>
    <property type="match status" value="1"/>
</dbReference>
<dbReference type="SMART" id="SM00448">
    <property type="entry name" value="REC"/>
    <property type="match status" value="1"/>
</dbReference>
<keyword evidence="5" id="KW-0902">Two-component regulatory system</keyword>
<dbReference type="Pfam" id="PF13426">
    <property type="entry name" value="PAS_9"/>
    <property type="match status" value="1"/>
</dbReference>
<dbReference type="PRINTS" id="PR00344">
    <property type="entry name" value="BCTRLSENSOR"/>
</dbReference>
<dbReference type="SUPFAM" id="SSF52172">
    <property type="entry name" value="CheY-like"/>
    <property type="match status" value="1"/>
</dbReference>
<dbReference type="EMBL" id="JAMPKM010000008">
    <property type="protein sequence ID" value="MEP0818260.1"/>
    <property type="molecule type" value="Genomic_DNA"/>
</dbReference>
<keyword evidence="3 6" id="KW-0597">Phosphoprotein</keyword>
<dbReference type="InterPro" id="IPR000700">
    <property type="entry name" value="PAS-assoc_C"/>
</dbReference>
<dbReference type="InterPro" id="IPR004358">
    <property type="entry name" value="Sig_transdc_His_kin-like_C"/>
</dbReference>
<sequence length="576" mass="63803">MNGDEFIEQIHDVQQRVAELQEDATQLPSLQKSRLTESLERLTAALRDLQVAEEAIRLLLSAVQQSRDSIIITTAHVDPPGPEIVYVNPAFSEMTGYASEEVLGKTPRLLQGPDTDRELLRDLRQHLIDGEPFHGEAINYRKDGTEYYVEWNLTPIRDVQQTITHFVAIQRDISDRKRLEQEREHLLQQEQAARNEAEAANRTKDEFLAMLSHELRTPLTPILGWAKMLRTKQLSEAKRQEALDAIEQSAKRQSQVVDDLLDLSRIVQGKLTLNLTSVSLATPITAALETVRLSAEAKSIRIETKLDPTVEPAIGDTGRLQQVFWNLLSNAIKFTPYKGHIQLELKQVEQYAQITITDSGQGIHPEFLPFVFNRFRQQDSSITRQFGGLGLGLSISRQLVEAHGGTITVNSAGEGKGATFTVRLPLIPHTSPTEAPNSSTDRAQSLAGTQVLVIDDEPFTLKFITFALEEAGAAVTAVTSGQAALQALSQSNFDVLLSDIGMQEMDGYALIRQIRSSRPNRDLPAIALTAYATEDNCQKVLSAGFQQHLAKPVEPETLIAAIALALEQTSTLSRNS</sequence>
<dbReference type="NCBIfam" id="TIGR00229">
    <property type="entry name" value="sensory_box"/>
    <property type="match status" value="1"/>
</dbReference>
<dbReference type="InterPro" id="IPR036890">
    <property type="entry name" value="HATPase_C_sf"/>
</dbReference>
<dbReference type="InterPro" id="IPR036097">
    <property type="entry name" value="HisK_dim/P_sf"/>
</dbReference>
<evidence type="ECO:0000256" key="5">
    <source>
        <dbReference type="ARBA" id="ARBA00023012"/>
    </source>
</evidence>
<dbReference type="SMART" id="SM00091">
    <property type="entry name" value="PAS"/>
    <property type="match status" value="1"/>
</dbReference>
<name>A0ABV0J906_9CYAN</name>
<evidence type="ECO:0000259" key="10">
    <source>
        <dbReference type="PROSITE" id="PS50112"/>
    </source>
</evidence>
<dbReference type="SUPFAM" id="SSF55874">
    <property type="entry name" value="ATPase domain of HSP90 chaperone/DNA topoisomerase II/histidine kinase"/>
    <property type="match status" value="1"/>
</dbReference>
<dbReference type="RefSeq" id="WP_190441637.1">
    <property type="nucleotide sequence ID" value="NZ_JAMPKM010000008.1"/>
</dbReference>
<dbReference type="PROSITE" id="PS50109">
    <property type="entry name" value="HIS_KIN"/>
    <property type="match status" value="1"/>
</dbReference>
<dbReference type="Pfam" id="PF00512">
    <property type="entry name" value="HisKA"/>
    <property type="match status" value="1"/>
</dbReference>
<dbReference type="CDD" id="cd17580">
    <property type="entry name" value="REC_2_DhkD-like"/>
    <property type="match status" value="1"/>
</dbReference>
<proteinExistence type="predicted"/>
<dbReference type="InterPro" id="IPR011006">
    <property type="entry name" value="CheY-like_superfamily"/>
</dbReference>
<dbReference type="Pfam" id="PF02518">
    <property type="entry name" value="HATPase_c"/>
    <property type="match status" value="1"/>
</dbReference>
<dbReference type="InterPro" id="IPR003661">
    <property type="entry name" value="HisK_dim/P_dom"/>
</dbReference>
<evidence type="ECO:0000313" key="13">
    <source>
        <dbReference type="Proteomes" id="UP001464891"/>
    </source>
</evidence>
<evidence type="ECO:0000256" key="3">
    <source>
        <dbReference type="ARBA" id="ARBA00022553"/>
    </source>
</evidence>
<dbReference type="PANTHER" id="PTHR43547">
    <property type="entry name" value="TWO-COMPONENT HISTIDINE KINASE"/>
    <property type="match status" value="1"/>
</dbReference>